<sequence length="231" mass="25915">MARTKQTARPKDIKTIKVARAELFGPSTDNPSGQLTLVPIGPSEPSEQFSFRSCISAPKVDSDSDSEEEVHKGVPSFISEQSEDNAENSDHGDSKPPKPKRKAKVTFDRPSGFVPGLTTVDGDQETTGVKMFIDPNNKKKIEDDWEELNRWYPLGIKGSDIGGYFFHGMTVSQFKEYRRAYGKYAVQLEEKEKSSLVVYLKQRRRRQEDLGLEVNEDLSSTGSPQLYLPHG</sequence>
<evidence type="ECO:0000313" key="3">
    <source>
        <dbReference type="Proteomes" id="UP001633002"/>
    </source>
</evidence>
<protein>
    <submittedName>
        <fullName evidence="2">Uncharacterized protein</fullName>
    </submittedName>
</protein>
<evidence type="ECO:0000313" key="2">
    <source>
        <dbReference type="EMBL" id="KAL3679203.1"/>
    </source>
</evidence>
<name>A0ABD3GJ32_9MARC</name>
<accession>A0ABD3GJ32</accession>
<dbReference type="AlphaFoldDB" id="A0ABD3GJ32"/>
<comment type="caution">
    <text evidence="2">The sequence shown here is derived from an EMBL/GenBank/DDBJ whole genome shotgun (WGS) entry which is preliminary data.</text>
</comment>
<feature type="region of interest" description="Disordered" evidence="1">
    <location>
        <begin position="212"/>
        <end position="231"/>
    </location>
</feature>
<organism evidence="2 3">
    <name type="scientific">Riccia sorocarpa</name>
    <dbReference type="NCBI Taxonomy" id="122646"/>
    <lineage>
        <taxon>Eukaryota</taxon>
        <taxon>Viridiplantae</taxon>
        <taxon>Streptophyta</taxon>
        <taxon>Embryophyta</taxon>
        <taxon>Marchantiophyta</taxon>
        <taxon>Marchantiopsida</taxon>
        <taxon>Marchantiidae</taxon>
        <taxon>Marchantiales</taxon>
        <taxon>Ricciaceae</taxon>
        <taxon>Riccia</taxon>
    </lineage>
</organism>
<keyword evidence="3" id="KW-1185">Reference proteome</keyword>
<gene>
    <name evidence="2" type="ORF">R1sor_022159</name>
</gene>
<proteinExistence type="predicted"/>
<dbReference type="EMBL" id="JBJQOH010000007">
    <property type="protein sequence ID" value="KAL3679203.1"/>
    <property type="molecule type" value="Genomic_DNA"/>
</dbReference>
<reference evidence="2 3" key="1">
    <citation type="submission" date="2024-09" db="EMBL/GenBank/DDBJ databases">
        <title>Chromosome-scale assembly of Riccia sorocarpa.</title>
        <authorList>
            <person name="Paukszto L."/>
        </authorList>
    </citation>
    <scope>NUCLEOTIDE SEQUENCE [LARGE SCALE GENOMIC DNA]</scope>
    <source>
        <strain evidence="2">LP-2024</strain>
        <tissue evidence="2">Aerial parts of the thallus</tissue>
    </source>
</reference>
<feature type="region of interest" description="Disordered" evidence="1">
    <location>
        <begin position="22"/>
        <end position="115"/>
    </location>
</feature>
<evidence type="ECO:0000256" key="1">
    <source>
        <dbReference type="SAM" id="MobiDB-lite"/>
    </source>
</evidence>
<dbReference type="Proteomes" id="UP001633002">
    <property type="component" value="Unassembled WGS sequence"/>
</dbReference>